<dbReference type="Gene3D" id="3.30.40.10">
    <property type="entry name" value="Zinc/RING finger domain, C3HC4 (zinc finger)"/>
    <property type="match status" value="1"/>
</dbReference>
<keyword evidence="4" id="KW-0175">Coiled coil</keyword>
<evidence type="ECO:0000256" key="1">
    <source>
        <dbReference type="ARBA" id="ARBA00022771"/>
    </source>
</evidence>
<name>A0A6A5FUL9_CAERE</name>
<keyword evidence="1 3" id="KW-0863">Zinc-finger</keyword>
<feature type="coiled-coil region" evidence="4">
    <location>
        <begin position="13"/>
        <end position="99"/>
    </location>
</feature>
<dbReference type="Proteomes" id="UP000483820">
    <property type="component" value="Chromosome X"/>
</dbReference>
<evidence type="ECO:0000256" key="3">
    <source>
        <dbReference type="PROSITE-ProRule" id="PRU00175"/>
    </source>
</evidence>
<feature type="domain" description="RING-type" evidence="5">
    <location>
        <begin position="130"/>
        <end position="177"/>
    </location>
</feature>
<evidence type="ECO:0000259" key="5">
    <source>
        <dbReference type="PROSITE" id="PS50089"/>
    </source>
</evidence>
<dbReference type="GeneID" id="9798279"/>
<dbReference type="PROSITE" id="PS50089">
    <property type="entry name" value="ZF_RING_2"/>
    <property type="match status" value="1"/>
</dbReference>
<gene>
    <name evidence="6" type="ORF">GCK72_022622</name>
</gene>
<dbReference type="InterPro" id="IPR001841">
    <property type="entry name" value="Znf_RING"/>
</dbReference>
<dbReference type="RefSeq" id="XP_003091342.2">
    <property type="nucleotide sequence ID" value="XM_003091294.2"/>
</dbReference>
<dbReference type="InterPro" id="IPR013083">
    <property type="entry name" value="Znf_RING/FYVE/PHD"/>
</dbReference>
<dbReference type="EMBL" id="WUAV01000006">
    <property type="protein sequence ID" value="KAF1746169.1"/>
    <property type="molecule type" value="Genomic_DNA"/>
</dbReference>
<evidence type="ECO:0000313" key="7">
    <source>
        <dbReference type="Proteomes" id="UP000483820"/>
    </source>
</evidence>
<comment type="caution">
    <text evidence="6">The sequence shown here is derived from an EMBL/GenBank/DDBJ whole genome shotgun (WGS) entry which is preliminary data.</text>
</comment>
<keyword evidence="1 3" id="KW-0479">Metal-binding</keyword>
<reference evidence="6 7" key="1">
    <citation type="submission" date="2019-12" db="EMBL/GenBank/DDBJ databases">
        <title>Chromosome-level assembly of the Caenorhabditis remanei genome.</title>
        <authorList>
            <person name="Teterina A.A."/>
            <person name="Willis J.H."/>
            <person name="Phillips P.C."/>
        </authorList>
    </citation>
    <scope>NUCLEOTIDE SEQUENCE [LARGE SCALE GENOMIC DNA]</scope>
    <source>
        <strain evidence="6 7">PX506</strain>
        <tissue evidence="6">Whole organism</tissue>
    </source>
</reference>
<organism evidence="6 7">
    <name type="scientific">Caenorhabditis remanei</name>
    <name type="common">Caenorhabditis vulgaris</name>
    <dbReference type="NCBI Taxonomy" id="31234"/>
    <lineage>
        <taxon>Eukaryota</taxon>
        <taxon>Metazoa</taxon>
        <taxon>Ecdysozoa</taxon>
        <taxon>Nematoda</taxon>
        <taxon>Chromadorea</taxon>
        <taxon>Rhabditida</taxon>
        <taxon>Rhabditina</taxon>
        <taxon>Rhabditomorpha</taxon>
        <taxon>Rhabditoidea</taxon>
        <taxon>Rhabditidae</taxon>
        <taxon>Peloderinae</taxon>
        <taxon>Caenorhabditis</taxon>
    </lineage>
</organism>
<protein>
    <recommendedName>
        <fullName evidence="5">RING-type domain-containing protein</fullName>
    </recommendedName>
</protein>
<proteinExistence type="predicted"/>
<dbReference type="CTD" id="9798279"/>
<evidence type="ECO:0000256" key="4">
    <source>
        <dbReference type="SAM" id="Coils"/>
    </source>
</evidence>
<evidence type="ECO:0000256" key="2">
    <source>
        <dbReference type="ARBA" id="ARBA00022833"/>
    </source>
</evidence>
<dbReference type="GO" id="GO:0008270">
    <property type="term" value="F:zinc ion binding"/>
    <property type="evidence" value="ECO:0007669"/>
    <property type="project" value="UniProtKB-KW"/>
</dbReference>
<keyword evidence="2" id="KW-0862">Zinc</keyword>
<evidence type="ECO:0000313" key="6">
    <source>
        <dbReference type="EMBL" id="KAF1746169.1"/>
    </source>
</evidence>
<dbReference type="SUPFAM" id="SSF57850">
    <property type="entry name" value="RING/U-box"/>
    <property type="match status" value="1"/>
</dbReference>
<accession>A0A6A5FUL9</accession>
<sequence>MSLSKPTVSLSSGRSAEVQAKIAKNRMKALEKRVAFLEKESTELKNLRIKLKIAKSRGNALERRLNLISQDNDILAQDNDTLAQDNDTLEGGIDALQAEVARKDLEIARRDAELAWFNWNEEVREESRICQLCLQEYSHEANIPKVIACGHICCHNCLAQVTEEINGVVVARCWICRRYTKKPQDRDFATAFIVLPRLLPRPPAFVQL</sequence>
<dbReference type="AlphaFoldDB" id="A0A6A5FUL9"/>
<dbReference type="KEGG" id="crq:GCK72_022622"/>